<dbReference type="Proteomes" id="UP000003964">
    <property type="component" value="Unassembled WGS sequence"/>
</dbReference>
<gene>
    <name evidence="4" type="ORF">HMPREF0400_01368</name>
</gene>
<dbReference type="Pfam" id="PF00908">
    <property type="entry name" value="dTDP_sugar_isom"/>
    <property type="match status" value="1"/>
</dbReference>
<dbReference type="InterPro" id="IPR014710">
    <property type="entry name" value="RmlC-like_jellyroll"/>
</dbReference>
<dbReference type="NCBIfam" id="TIGR01221">
    <property type="entry name" value="rmlC"/>
    <property type="match status" value="1"/>
</dbReference>
<dbReference type="GO" id="GO:0000271">
    <property type="term" value="P:polysaccharide biosynthetic process"/>
    <property type="evidence" value="ECO:0007669"/>
    <property type="project" value="TreeGrafter"/>
</dbReference>
<dbReference type="GO" id="GO:0005829">
    <property type="term" value="C:cytosol"/>
    <property type="evidence" value="ECO:0007669"/>
    <property type="project" value="TreeGrafter"/>
</dbReference>
<dbReference type="GO" id="GO:0019305">
    <property type="term" value="P:dTDP-rhamnose biosynthetic process"/>
    <property type="evidence" value="ECO:0007669"/>
    <property type="project" value="UniProtKB-UniRule"/>
</dbReference>
<feature type="active site" description="Proton donor" evidence="1">
    <location>
        <position position="131"/>
    </location>
</feature>
<protein>
    <recommendedName>
        <fullName evidence="3">dTDP-4-dehydrorhamnose 3,5-epimerase</fullName>
        <ecNumber evidence="3">5.1.3.13</ecNumber>
    </recommendedName>
    <alternativeName>
        <fullName evidence="3">Thymidine diphospho-4-keto-rhamnose 3,5-epimerase</fullName>
    </alternativeName>
</protein>
<evidence type="ECO:0000313" key="4">
    <source>
        <dbReference type="EMBL" id="EFG28030.2"/>
    </source>
</evidence>
<dbReference type="RefSeq" id="WP_008821294.1">
    <property type="nucleotide sequence ID" value="NZ_GG770383.1"/>
</dbReference>
<evidence type="ECO:0000256" key="2">
    <source>
        <dbReference type="PIRSR" id="PIRSR600888-3"/>
    </source>
</evidence>
<reference evidence="4 5" key="1">
    <citation type="submission" date="2010-03" db="EMBL/GenBank/DDBJ databases">
        <title>The Genome Sequence of Fusobacterium sp. 1_1_41FAA.</title>
        <authorList>
            <consortium name="The Broad Institute Genome Sequencing Platform"/>
            <person name="Ward D."/>
            <person name="Earl A."/>
            <person name="Feldgarden M."/>
            <person name="Gevers D."/>
            <person name="Young S.K."/>
            <person name="Zeng Q."/>
            <person name="Koehrsen M."/>
            <person name="Alvarado L."/>
            <person name="Berlin A."/>
            <person name="Borenstein D."/>
            <person name="Chapman S."/>
            <person name="Chen Z."/>
            <person name="Engels R."/>
            <person name="Freedman E."/>
            <person name="Gellesch M."/>
            <person name="Goldberg J."/>
            <person name="Griggs A."/>
            <person name="Gujja S."/>
            <person name="Heilman E."/>
            <person name="Heiman D."/>
            <person name="Hepburn T."/>
            <person name="Howarth C."/>
            <person name="Jen D."/>
            <person name="Larson L."/>
            <person name="Mehta T."/>
            <person name="Park D."/>
            <person name="Pearson M."/>
            <person name="Richards J."/>
            <person name="Roberts A."/>
            <person name="Saif S."/>
            <person name="Shea T."/>
            <person name="Shenoy N."/>
            <person name="Sisk P."/>
            <person name="Stolte C."/>
            <person name="Sykes S."/>
            <person name="Walk T."/>
            <person name="White J."/>
            <person name="Yandava C."/>
            <person name="Strauss J.C."/>
            <person name="Ambrose C.E."/>
            <person name="Allen-Vercoe E."/>
            <person name="Haas B."/>
            <person name="Henn M.R."/>
            <person name="Nusbaum C."/>
            <person name="Birren B."/>
        </authorList>
    </citation>
    <scope>NUCLEOTIDE SEQUENCE [LARGE SCALE GENOMIC DNA]</scope>
    <source>
        <strain evidence="4 5">1_1_41FAA</strain>
    </source>
</reference>
<comment type="catalytic activity">
    <reaction evidence="3">
        <text>dTDP-4-dehydro-6-deoxy-alpha-D-glucose = dTDP-4-dehydro-beta-L-rhamnose</text>
        <dbReference type="Rhea" id="RHEA:16969"/>
        <dbReference type="ChEBI" id="CHEBI:57649"/>
        <dbReference type="ChEBI" id="CHEBI:62830"/>
        <dbReference type="EC" id="5.1.3.13"/>
    </reaction>
</comment>
<dbReference type="SUPFAM" id="SSF51182">
    <property type="entry name" value="RmlC-like cupins"/>
    <property type="match status" value="1"/>
</dbReference>
<dbReference type="Gene3D" id="2.60.120.10">
    <property type="entry name" value="Jelly Rolls"/>
    <property type="match status" value="1"/>
</dbReference>
<name>D6LI04_9FUSO</name>
<dbReference type="PANTHER" id="PTHR21047">
    <property type="entry name" value="DTDP-6-DEOXY-D-GLUCOSE-3,5 EPIMERASE"/>
    <property type="match status" value="1"/>
</dbReference>
<dbReference type="CDD" id="cd00438">
    <property type="entry name" value="cupin_RmlC"/>
    <property type="match status" value="1"/>
</dbReference>
<comment type="subunit">
    <text evidence="3">Homodimer.</text>
</comment>
<organism evidence="4 5">
    <name type="scientific">Fusobacterium periodonticum 1_1_41FAA</name>
    <dbReference type="NCBI Taxonomy" id="469621"/>
    <lineage>
        <taxon>Bacteria</taxon>
        <taxon>Fusobacteriati</taxon>
        <taxon>Fusobacteriota</taxon>
        <taxon>Fusobacteriia</taxon>
        <taxon>Fusobacteriales</taxon>
        <taxon>Fusobacteriaceae</taxon>
        <taxon>Fusobacterium</taxon>
    </lineage>
</organism>
<accession>D6LI04</accession>
<dbReference type="UniPathway" id="UPA00124"/>
<evidence type="ECO:0000256" key="1">
    <source>
        <dbReference type="PIRSR" id="PIRSR600888-1"/>
    </source>
</evidence>
<feature type="active site" description="Proton acceptor" evidence="1">
    <location>
        <position position="61"/>
    </location>
</feature>
<dbReference type="EC" id="5.1.3.13" evidence="3"/>
<evidence type="ECO:0000313" key="5">
    <source>
        <dbReference type="Proteomes" id="UP000003964"/>
    </source>
</evidence>
<dbReference type="InterPro" id="IPR011051">
    <property type="entry name" value="RmlC_Cupin_sf"/>
</dbReference>
<comment type="pathway">
    <text evidence="3">Carbohydrate biosynthesis; dTDP-L-rhamnose biosynthesis.</text>
</comment>
<comment type="function">
    <text evidence="3">Catalyzes the epimerization of the C3' and C5'positions of dTDP-6-deoxy-D-xylo-4-hexulose, forming dTDP-6-deoxy-L-lyxo-4-hexulose.</text>
</comment>
<dbReference type="EMBL" id="GG770383">
    <property type="protein sequence ID" value="EFG28030.2"/>
    <property type="molecule type" value="Genomic_DNA"/>
</dbReference>
<keyword evidence="3" id="KW-0413">Isomerase</keyword>
<dbReference type="InterPro" id="IPR000888">
    <property type="entry name" value="RmlC-like"/>
</dbReference>
<dbReference type="AlphaFoldDB" id="D6LI04"/>
<proteinExistence type="inferred from homology"/>
<feature type="site" description="Participates in a stacking interaction with the thymidine ring of dTDP-4-oxo-6-deoxyglucose" evidence="2">
    <location>
        <position position="137"/>
    </location>
</feature>
<dbReference type="GO" id="GO:0008830">
    <property type="term" value="F:dTDP-4-dehydrorhamnose 3,5-epimerase activity"/>
    <property type="evidence" value="ECO:0007669"/>
    <property type="project" value="UniProtKB-UniRule"/>
</dbReference>
<evidence type="ECO:0000256" key="3">
    <source>
        <dbReference type="RuleBase" id="RU364069"/>
    </source>
</evidence>
<sequence length="187" mass="22092">MNTIETKIKNLLLIEPKVFEDSRGFFIESYNYNTFKELGINNIFVQDNFSKSSKGVLRGLHFQKGEYAQAKLVNVLRGAVLDVTVDLRKDSETFGKCFIIELNEKNKRMLFIPRGFAHGFLTLEDNTEFFYKCDNFYNPKSEVGIIWNDIDLNIDWNLDKYNIKEDELIISEKDKKNITFKEYRREK</sequence>
<dbReference type="PANTHER" id="PTHR21047:SF2">
    <property type="entry name" value="THYMIDINE DIPHOSPHO-4-KETO-RHAMNOSE 3,5-EPIMERASE"/>
    <property type="match status" value="1"/>
</dbReference>
<comment type="similarity">
    <text evidence="3">Belongs to the dTDP-4-dehydrorhamnose 3,5-epimerase family.</text>
</comment>